<dbReference type="EMBL" id="CM040477">
    <property type="protein sequence ID" value="MCI4392508.1"/>
    <property type="molecule type" value="Genomic_DNA"/>
</dbReference>
<proteinExistence type="predicted"/>
<comment type="caution">
    <text evidence="1">The sequence shown here is derived from an EMBL/GenBank/DDBJ whole genome shotgun (WGS) entry which is preliminary data.</text>
</comment>
<gene>
    <name evidence="1" type="ORF">PGIGA_G00146540</name>
</gene>
<accession>A0ACC5XN17</accession>
<evidence type="ECO:0000313" key="2">
    <source>
        <dbReference type="Proteomes" id="UP000829447"/>
    </source>
</evidence>
<name>A0ACC5XN17_PANGG</name>
<keyword evidence="2" id="KW-1185">Reference proteome</keyword>
<protein>
    <submittedName>
        <fullName evidence="1">Uncharacterized protein</fullName>
    </submittedName>
</protein>
<organism evidence="1 2">
    <name type="scientific">Pangasianodon gigas</name>
    <name type="common">Mekong giant catfish</name>
    <name type="synonym">Pangasius gigas</name>
    <dbReference type="NCBI Taxonomy" id="30993"/>
    <lineage>
        <taxon>Eukaryota</taxon>
        <taxon>Metazoa</taxon>
        <taxon>Chordata</taxon>
        <taxon>Craniata</taxon>
        <taxon>Vertebrata</taxon>
        <taxon>Euteleostomi</taxon>
        <taxon>Actinopterygii</taxon>
        <taxon>Neopterygii</taxon>
        <taxon>Teleostei</taxon>
        <taxon>Ostariophysi</taxon>
        <taxon>Siluriformes</taxon>
        <taxon>Pangasiidae</taxon>
        <taxon>Pangasianodon</taxon>
    </lineage>
</organism>
<evidence type="ECO:0000313" key="1">
    <source>
        <dbReference type="EMBL" id="MCI4392508.1"/>
    </source>
</evidence>
<dbReference type="Proteomes" id="UP000829447">
    <property type="component" value="Linkage Group LG24"/>
</dbReference>
<reference evidence="1 2" key="1">
    <citation type="journal article" date="2022" name="bioRxiv">
        <title>An ancient truncated duplication of the anti-Mullerian hormone receptor type 2 gene is a potential conserved master sex determinant in the Pangasiidae catfish family.</title>
        <authorList>
            <person name="Wen M."/>
            <person name="Pan Q."/>
            <person name="Jouanno E."/>
            <person name="Montfort J."/>
            <person name="Zahm M."/>
            <person name="Cabau C."/>
            <person name="Klopp C."/>
            <person name="Iampietro C."/>
            <person name="Roques C."/>
            <person name="Bouchez O."/>
            <person name="Castinel A."/>
            <person name="Donnadieu C."/>
            <person name="Parrinello H."/>
            <person name="Poncet C."/>
            <person name="Belmonte E."/>
            <person name="Gautier V."/>
            <person name="Avarre J.-C."/>
            <person name="Dugue R."/>
            <person name="Gustiano R."/>
            <person name="Ha T.T.T."/>
            <person name="Campet M."/>
            <person name="Sriphairoj K."/>
            <person name="Ribolli J."/>
            <person name="de Almeida F.L."/>
            <person name="Desvignes T."/>
            <person name="Postlethwait J.H."/>
            <person name="Bucao C.F."/>
            <person name="Robinson-Rechavi M."/>
            <person name="Bobe J."/>
            <person name="Herpin A."/>
            <person name="Guiguen Y."/>
        </authorList>
    </citation>
    <scope>NUCLEOTIDE SEQUENCE [LARGE SCALE GENOMIC DNA]</scope>
    <source>
        <strain evidence="1">YG-Dec2019</strain>
    </source>
</reference>
<sequence length="812" mass="90245">MRPNTKLTNMEVDFGDSELFEQFEADAPLAKHIRFTDAEEAPALQERIEECCPFFSLTTSSHEELKRKLQFFSRPTGISVFNSKVDGPLCQILFGNNSISKQCRQDIEDYIFRLIQQHQCQQNNGQEASASHPQPQNSSFVMEENQGKNAASTGKHIRDAFCVVGSVLYFTTFCLDKLGQPLLNENPQLTEGWDIPKYQQVFAQVIALEGQEVQIKEKRYNSSFVMEENQGKNAASTGKHIRDAFCVVGSVLYFTTFCLDKLGQPLLNENPQLTEGWDIPKYQQVFAQVIALEGQEVQIKEKRPKPCCFNCGADDHQLRDCPKPKDMARINAKRKEFAQVNQSNIQSNQRYHEEEVEERFSKYKPGVVSKELLDALGIAANTLPPFIYRMRELGYPPGWLKEAEMENSGLMLYDGKASGEEDSNGPNQNISYDVSKLVDFPGFNVSAPSNVRDDYRSFGSIPMQPQHWKPTFAAQLSNMYPAPDSRCMKRCHEPELTPQQTKKRRSNSDACGSSDMDTDSEYDTPRRDGFDDFQFQPPLPPGSPLISTPPPLPLGTPPVTPTPPPLPKGTPPPTPPTNAGSPVLSGRSGAGGEESEDGLTLEELEEQQRLLWAALESADNGNSDSETGATSTPGMGSPRVSPLAEPDAELEEGVQESESKAEEISDHDRELSSTPASLVEVPVNSADEDKSSNGQVNDAFNEDTGAESYDELIVLDEITQGNDSDPEKNRINEVPEEKSTAESDVQAVEDEEPVVKKITGVPHRSKFAEGIIPFEDTPEFREVAEATGVYLRIRDLLKESPRNQAKNKKLTS</sequence>